<reference evidence="2 3" key="1">
    <citation type="journal article" date="2014" name="Arch. Microbiol.">
        <title>Arthrobacter enclensis sp. nov., isolated from sediment sample.</title>
        <authorList>
            <person name="Dastager S.G."/>
            <person name="Liu Q."/>
            <person name="Tang S.K."/>
            <person name="Krishnamurthi S."/>
            <person name="Lee J.C."/>
            <person name="Li W.J."/>
        </authorList>
    </citation>
    <scope>NUCLEOTIDE SEQUENCE [LARGE SCALE GENOMIC DNA]</scope>
    <source>
        <strain evidence="2 3">NIO-1008</strain>
    </source>
</reference>
<sequence length="84" mass="8371">MVGPFTRFVTDSHEVGPTQKRGGANKWPPIHVGDGTWIGASVTVLGGVNIGKGCIIAAGAVVAADVPDNSLAGGVPAKVIKALP</sequence>
<dbReference type="InterPro" id="IPR051159">
    <property type="entry name" value="Hexapeptide_acetyltransf"/>
</dbReference>
<dbReference type="Pfam" id="PF00132">
    <property type="entry name" value="Hexapep"/>
    <property type="match status" value="1"/>
</dbReference>
<dbReference type="STRING" id="993070.AS031_01095"/>
<feature type="region of interest" description="Disordered" evidence="1">
    <location>
        <begin position="1"/>
        <end position="28"/>
    </location>
</feature>
<accession>A0A0V8IV99</accession>
<dbReference type="PANTHER" id="PTHR23416">
    <property type="entry name" value="SIALIC ACID SYNTHASE-RELATED"/>
    <property type="match status" value="1"/>
</dbReference>
<evidence type="ECO:0000256" key="1">
    <source>
        <dbReference type="SAM" id="MobiDB-lite"/>
    </source>
</evidence>
<organism evidence="2 3">
    <name type="scientific">Pseudarthrobacter enclensis</name>
    <dbReference type="NCBI Taxonomy" id="993070"/>
    <lineage>
        <taxon>Bacteria</taxon>
        <taxon>Bacillati</taxon>
        <taxon>Actinomycetota</taxon>
        <taxon>Actinomycetes</taxon>
        <taxon>Micrococcales</taxon>
        <taxon>Micrococcaceae</taxon>
        <taxon>Pseudarthrobacter</taxon>
    </lineage>
</organism>
<dbReference type="InterPro" id="IPR001451">
    <property type="entry name" value="Hexapep"/>
</dbReference>
<dbReference type="RefSeq" id="WP_058266308.1">
    <property type="nucleotide sequence ID" value="NZ_FMAZ01000001.1"/>
</dbReference>
<gene>
    <name evidence="2" type="ORF">AS031_01095</name>
</gene>
<evidence type="ECO:0000313" key="3">
    <source>
        <dbReference type="Proteomes" id="UP000053199"/>
    </source>
</evidence>
<dbReference type="GO" id="GO:0008374">
    <property type="term" value="F:O-acyltransferase activity"/>
    <property type="evidence" value="ECO:0007669"/>
    <property type="project" value="TreeGrafter"/>
</dbReference>
<dbReference type="Gene3D" id="2.160.10.10">
    <property type="entry name" value="Hexapeptide repeat proteins"/>
    <property type="match status" value="1"/>
</dbReference>
<dbReference type="SUPFAM" id="SSF51161">
    <property type="entry name" value="Trimeric LpxA-like enzymes"/>
    <property type="match status" value="1"/>
</dbReference>
<dbReference type="EMBL" id="LNQM01000001">
    <property type="protein sequence ID" value="KSU78681.1"/>
    <property type="molecule type" value="Genomic_DNA"/>
</dbReference>
<evidence type="ECO:0008006" key="4">
    <source>
        <dbReference type="Google" id="ProtNLM"/>
    </source>
</evidence>
<dbReference type="AlphaFoldDB" id="A0A0V8IV99"/>
<dbReference type="InterPro" id="IPR011004">
    <property type="entry name" value="Trimer_LpxA-like_sf"/>
</dbReference>
<proteinExistence type="predicted"/>
<keyword evidence="3" id="KW-1185">Reference proteome</keyword>
<protein>
    <recommendedName>
        <fullName evidence="4">Acetyltransferase</fullName>
    </recommendedName>
</protein>
<name>A0A0V8IV99_9MICC</name>
<evidence type="ECO:0000313" key="2">
    <source>
        <dbReference type="EMBL" id="KSU78681.1"/>
    </source>
</evidence>
<dbReference type="PANTHER" id="PTHR23416:SF54">
    <property type="entry name" value="ACETYLTRANSFERASE, CYSE_LACA_LPXA_NODL FAMILY (AFU_ORTHOLOGUE AFUA_2G08430)-RELATED"/>
    <property type="match status" value="1"/>
</dbReference>
<dbReference type="Proteomes" id="UP000053199">
    <property type="component" value="Unassembled WGS sequence"/>
</dbReference>
<comment type="caution">
    <text evidence="2">The sequence shown here is derived from an EMBL/GenBank/DDBJ whole genome shotgun (WGS) entry which is preliminary data.</text>
</comment>